<evidence type="ECO:0000256" key="1">
    <source>
        <dbReference type="SAM" id="MobiDB-lite"/>
    </source>
</evidence>
<proteinExistence type="predicted"/>
<dbReference type="SMART" id="SM01236">
    <property type="entry name" value="Haem_oxygenase_2"/>
    <property type="match status" value="1"/>
</dbReference>
<comment type="caution">
    <text evidence="2">The sequence shown here is derived from an EMBL/GenBank/DDBJ whole genome shotgun (WGS) entry which is preliminary data.</text>
</comment>
<dbReference type="InterPro" id="IPR016084">
    <property type="entry name" value="Haem_Oase-like_multi-hlx"/>
</dbReference>
<reference evidence="2 3" key="1">
    <citation type="submission" date="2018-03" db="EMBL/GenBank/DDBJ databases">
        <title>Chitinolytic properties of Streptosporangium nondiastaticum TBG75A20.</title>
        <authorList>
            <person name="Gayathri V."/>
            <person name="Shiburaj S."/>
        </authorList>
    </citation>
    <scope>NUCLEOTIDE SEQUENCE [LARGE SCALE GENOMIC DNA]</scope>
    <source>
        <strain evidence="2 3">TBG75A20</strain>
    </source>
</reference>
<evidence type="ECO:0000313" key="3">
    <source>
        <dbReference type="Proteomes" id="UP000242427"/>
    </source>
</evidence>
<evidence type="ECO:0008006" key="4">
    <source>
        <dbReference type="Google" id="ProtNLM"/>
    </source>
</evidence>
<protein>
    <recommendedName>
        <fullName evidence="4">Iron-containing redox enzyme family protein</fullName>
    </recommendedName>
</protein>
<dbReference type="Pfam" id="PF14518">
    <property type="entry name" value="Haem_oxygenas_2"/>
    <property type="match status" value="1"/>
</dbReference>
<organism evidence="2 3">
    <name type="scientific">Streptosporangium nondiastaticum</name>
    <dbReference type="NCBI Taxonomy" id="35764"/>
    <lineage>
        <taxon>Bacteria</taxon>
        <taxon>Bacillati</taxon>
        <taxon>Actinomycetota</taxon>
        <taxon>Actinomycetes</taxon>
        <taxon>Streptosporangiales</taxon>
        <taxon>Streptosporangiaceae</taxon>
        <taxon>Streptosporangium</taxon>
    </lineage>
</organism>
<dbReference type="Proteomes" id="UP000242427">
    <property type="component" value="Unassembled WGS sequence"/>
</dbReference>
<name>A0A9X7PHL5_9ACTN</name>
<dbReference type="OrthoDB" id="252872at2"/>
<dbReference type="Gene3D" id="1.20.910.10">
    <property type="entry name" value="Heme oxygenase-like"/>
    <property type="match status" value="1"/>
</dbReference>
<dbReference type="EMBL" id="PXWG01000025">
    <property type="protein sequence ID" value="PSJ28300.1"/>
    <property type="molecule type" value="Genomic_DNA"/>
</dbReference>
<keyword evidence="3" id="KW-1185">Reference proteome</keyword>
<sequence>MTDPYRPGAPEAPARGGEGPGRAGAAACPPPRGELTAALTEALAREPGRRRLPGRVLAERADAYGDDLQLALHLCYELHYRGWEGVDDGWEWDPGLLGLRQVLERRFLDALRADAQGAGDAGQALEGLVRNRTDGPDVPRFLQHQGEWWHMREYAVHRSLYQLKEADPHAWMIPRLTGRAKAAFVTVEYEEFGAGRAERVHAELFAGLMRDLDLEDAYGHYAHAVPAVTLATVNLMSLLGLHRARRGALAGHFAVLECTSPPGSRRLAETLRRLGAGAAAIGFYTEHVEADAVHEQLVRHEFIGDLLAGEPALAQDVAFGIAATLWLEGRLTDHLLGAWTTGRSSLRAPLG</sequence>
<accession>A0A9X7PHL5</accession>
<dbReference type="AlphaFoldDB" id="A0A9X7PHL5"/>
<dbReference type="SUPFAM" id="SSF48613">
    <property type="entry name" value="Heme oxygenase-like"/>
    <property type="match status" value="1"/>
</dbReference>
<gene>
    <name evidence="2" type="ORF">B7P34_13035</name>
</gene>
<dbReference type="RefSeq" id="WP_106676047.1">
    <property type="nucleotide sequence ID" value="NZ_PXWG01000025.1"/>
</dbReference>
<feature type="region of interest" description="Disordered" evidence="1">
    <location>
        <begin position="1"/>
        <end position="31"/>
    </location>
</feature>
<feature type="compositionally biased region" description="Low complexity" evidence="1">
    <location>
        <begin position="1"/>
        <end position="15"/>
    </location>
</feature>
<evidence type="ECO:0000313" key="2">
    <source>
        <dbReference type="EMBL" id="PSJ28300.1"/>
    </source>
</evidence>